<keyword evidence="3" id="KW-1185">Reference proteome</keyword>
<dbReference type="RefSeq" id="WP_004436681.1">
    <property type="nucleotide sequence ID" value="NZ_AFEU01000003.1"/>
</dbReference>
<sequence>MLSMIQQHHIKYLHQYKGLSLQAIARETNHDFKTVQKYAYKEDDNSLPSERKKVKGSKLDPYKPLIDQWLQEDMKAPKKQRHTGTRVFHRQKAMFGDDFNVSYRTVQYYVSTKKKELYDSNEGYLPLEHSPGTAQVDFGSYTYQDESAGVEKEGYYLNLSFPYSNPGFMQAMPA</sequence>
<protein>
    <submittedName>
        <fullName evidence="2">Transposase</fullName>
    </submittedName>
</protein>
<name>I3DVQ3_BACMT</name>
<feature type="domain" description="HTH IS21-type" evidence="1">
    <location>
        <begin position="6"/>
        <end position="70"/>
    </location>
</feature>
<dbReference type="InterPro" id="IPR017894">
    <property type="entry name" value="HTH_IS21_transposase_type"/>
</dbReference>
<dbReference type="OrthoDB" id="92877at2"/>
<dbReference type="EMBL" id="AFEU01000003">
    <property type="protein sequence ID" value="EIJ78324.1"/>
    <property type="molecule type" value="Genomic_DNA"/>
</dbReference>
<dbReference type="eggNOG" id="COG4584">
    <property type="taxonomic scope" value="Bacteria"/>
</dbReference>
<gene>
    <name evidence="2" type="ORF">PB1_12209</name>
</gene>
<organism evidence="2 3">
    <name type="scientific">Bacillus methanolicus PB1</name>
    <dbReference type="NCBI Taxonomy" id="997296"/>
    <lineage>
        <taxon>Bacteria</taxon>
        <taxon>Bacillati</taxon>
        <taxon>Bacillota</taxon>
        <taxon>Bacilli</taxon>
        <taxon>Bacillales</taxon>
        <taxon>Bacillaceae</taxon>
        <taxon>Bacillus</taxon>
    </lineage>
</organism>
<proteinExistence type="predicted"/>
<dbReference type="AlphaFoldDB" id="I3DVQ3"/>
<dbReference type="STRING" id="997296.PB1_12209"/>
<accession>I3DVQ3</accession>
<reference evidence="2 3" key="1">
    <citation type="journal article" date="2012" name="Appl. Environ. Microbiol.">
        <title>Genome Sequence of Thermotolerant Bacillus methanolicus: Features and Regulation Related to Methylotrophy and Production of L-Lysine and L-Glutamate from Methanol.</title>
        <authorList>
            <person name="Heggeset T.M."/>
            <person name="Krog A."/>
            <person name="Balzer S."/>
            <person name="Wentzel A."/>
            <person name="Ellingsen T.E."/>
            <person name="Brautaset T."/>
        </authorList>
    </citation>
    <scope>NUCLEOTIDE SEQUENCE [LARGE SCALE GENOMIC DNA]</scope>
    <source>
        <strain evidence="2 3">PB1</strain>
    </source>
</reference>
<dbReference type="PATRIC" id="fig|997296.3.peg.2575"/>
<evidence type="ECO:0000313" key="3">
    <source>
        <dbReference type="Proteomes" id="UP000010523"/>
    </source>
</evidence>
<evidence type="ECO:0000313" key="2">
    <source>
        <dbReference type="EMBL" id="EIJ78324.1"/>
    </source>
</evidence>
<evidence type="ECO:0000259" key="1">
    <source>
        <dbReference type="PROSITE" id="PS50531"/>
    </source>
</evidence>
<dbReference type="Proteomes" id="UP000010523">
    <property type="component" value="Unassembled WGS sequence"/>
</dbReference>
<dbReference type="PROSITE" id="PS50531">
    <property type="entry name" value="HTH_IS21"/>
    <property type="match status" value="1"/>
</dbReference>
<comment type="caution">
    <text evidence="2">The sequence shown here is derived from an EMBL/GenBank/DDBJ whole genome shotgun (WGS) entry which is preliminary data.</text>
</comment>